<name>A0A927MF71_9BACL</name>
<reference evidence="1" key="1">
    <citation type="submission" date="2020-10" db="EMBL/GenBank/DDBJ databases">
        <title>Genomic Encyclopedia of Type Strains, Phase IV (KMG-IV): sequencing the most valuable type-strain genomes for metagenomic binning, comparative biology and taxonomic classification.</title>
        <authorList>
            <person name="Goeker M."/>
        </authorList>
    </citation>
    <scope>NUCLEOTIDE SEQUENCE</scope>
    <source>
        <strain evidence="1">DSM 13886</strain>
    </source>
</reference>
<evidence type="ECO:0000313" key="1">
    <source>
        <dbReference type="EMBL" id="MBE1553360.1"/>
    </source>
</evidence>
<accession>A0A927MF71</accession>
<dbReference type="AlphaFoldDB" id="A0A927MF71"/>
<sequence length="180" mass="20392">MKIIGNQVLVDSLQNLMQNKKKESEKNLGFMGSSLNQQLNETSSNSATSYIAEKMLDDMIVDRIAKKIARGEIITGEEKEKIRAINPEKLRKAEEVNKQRQEIGQRLRNAKTREEAQTIISNEKSSAIAIIDKGDAEYGELLLEAVNKEATDYYKKNRIQSTKLPSESVKGRPHLFDIKL</sequence>
<keyword evidence="2" id="KW-1185">Reference proteome</keyword>
<evidence type="ECO:0000313" key="2">
    <source>
        <dbReference type="Proteomes" id="UP000658225"/>
    </source>
</evidence>
<gene>
    <name evidence="1" type="ORF">H4683_000434</name>
</gene>
<dbReference type="RefSeq" id="WP_192597189.1">
    <property type="nucleotide sequence ID" value="NZ_JADBEL010000002.1"/>
</dbReference>
<organism evidence="1 2">
    <name type="scientific">Sporosarcina limicola</name>
    <dbReference type="NCBI Taxonomy" id="34101"/>
    <lineage>
        <taxon>Bacteria</taxon>
        <taxon>Bacillati</taxon>
        <taxon>Bacillota</taxon>
        <taxon>Bacilli</taxon>
        <taxon>Bacillales</taxon>
        <taxon>Caryophanaceae</taxon>
        <taxon>Sporosarcina</taxon>
    </lineage>
</organism>
<proteinExistence type="predicted"/>
<dbReference type="EMBL" id="JADBEL010000002">
    <property type="protein sequence ID" value="MBE1553360.1"/>
    <property type="molecule type" value="Genomic_DNA"/>
</dbReference>
<comment type="caution">
    <text evidence="1">The sequence shown here is derived from an EMBL/GenBank/DDBJ whole genome shotgun (WGS) entry which is preliminary data.</text>
</comment>
<dbReference type="Proteomes" id="UP000658225">
    <property type="component" value="Unassembled WGS sequence"/>
</dbReference>
<protein>
    <submittedName>
        <fullName evidence="1">Uncharacterized protein</fullName>
    </submittedName>
</protein>